<keyword evidence="4 7" id="KW-0812">Transmembrane</keyword>
<evidence type="ECO:0000256" key="4">
    <source>
        <dbReference type="ARBA" id="ARBA00022692"/>
    </source>
</evidence>
<proteinExistence type="inferred from homology"/>
<evidence type="ECO:0000256" key="1">
    <source>
        <dbReference type="ARBA" id="ARBA00004651"/>
    </source>
</evidence>
<comment type="subcellular location">
    <subcellularLocation>
        <location evidence="1 7">Cell membrane</location>
        <topology evidence="1 7">Multi-pass membrane protein</topology>
    </subcellularLocation>
</comment>
<name>A0ABY4QUG9_9ACTN</name>
<reference evidence="9" key="2">
    <citation type="submission" date="2022-05" db="EMBL/GenBank/DDBJ databases">
        <authorList>
            <person name="Kim J.-S."/>
            <person name="Lee K."/>
            <person name="Suh M."/>
            <person name="Eom M."/>
            <person name="Kim J.-S."/>
            <person name="Kim D.-S."/>
            <person name="Ko S.-H."/>
            <person name="Shin Y."/>
            <person name="Lee J.-S."/>
        </authorList>
    </citation>
    <scope>NUCLEOTIDE SEQUENCE</scope>
    <source>
        <strain evidence="9">N237</strain>
    </source>
</reference>
<sequence>MWSTHHPLGTDPLGNDEFARVLAGGRISIEVALASNVVGLLLGGLLGMFAGYIGGWRGQLISSAVDLLQTFPSLVLSFVIAASLGPGEGNVIWSLSAVGVPVYARLARAHTLRLRSEDFVISAQLSGVSARRVIVTHIAPNLWLHLLTFSAAGLSGAIMFEASLSFVGLGVRPPAASWGNMIAQGQEYITTSPRLVVVPSVFLVLLVLSTTVLSDAIRGRATVR</sequence>
<protein>
    <submittedName>
        <fullName evidence="9">ABC transporter permease</fullName>
    </submittedName>
</protein>
<reference evidence="9" key="1">
    <citation type="journal article" date="2018" name="Int. J. Syst. Evol. Microbiol.">
        <title>Jatrophihabitans telluris sp. nov., isolated from sediment soil of lava forest wetlands and the emended description of the genus Jatrophihabitans.</title>
        <authorList>
            <person name="Lee K.C."/>
            <person name="Suh M.K."/>
            <person name="Eom M.K."/>
            <person name="Kim K.K."/>
            <person name="Kim J.S."/>
            <person name="Kim D.S."/>
            <person name="Ko S.H."/>
            <person name="Shin Y.K."/>
            <person name="Lee J.S."/>
        </authorList>
    </citation>
    <scope>NUCLEOTIDE SEQUENCE</scope>
    <source>
        <strain evidence="9">N237</strain>
    </source>
</reference>
<dbReference type="Pfam" id="PF00528">
    <property type="entry name" value="BPD_transp_1"/>
    <property type="match status" value="1"/>
</dbReference>
<accession>A0ABY4QUG9</accession>
<feature type="transmembrane region" description="Helical" evidence="7">
    <location>
        <begin position="196"/>
        <end position="217"/>
    </location>
</feature>
<dbReference type="Gene3D" id="1.10.3720.10">
    <property type="entry name" value="MetI-like"/>
    <property type="match status" value="1"/>
</dbReference>
<organism evidence="9 10">
    <name type="scientific">Jatrophihabitans telluris</name>
    <dbReference type="NCBI Taxonomy" id="2038343"/>
    <lineage>
        <taxon>Bacteria</taxon>
        <taxon>Bacillati</taxon>
        <taxon>Actinomycetota</taxon>
        <taxon>Actinomycetes</taxon>
        <taxon>Jatrophihabitantales</taxon>
        <taxon>Jatrophihabitantaceae</taxon>
        <taxon>Jatrophihabitans</taxon>
    </lineage>
</organism>
<dbReference type="InterPro" id="IPR050366">
    <property type="entry name" value="BP-dependent_transpt_permease"/>
</dbReference>
<comment type="similarity">
    <text evidence="7">Belongs to the binding-protein-dependent transport system permease family.</text>
</comment>
<evidence type="ECO:0000256" key="5">
    <source>
        <dbReference type="ARBA" id="ARBA00022989"/>
    </source>
</evidence>
<evidence type="ECO:0000256" key="2">
    <source>
        <dbReference type="ARBA" id="ARBA00022448"/>
    </source>
</evidence>
<keyword evidence="3" id="KW-1003">Cell membrane</keyword>
<dbReference type="PANTHER" id="PTHR43386:SF1">
    <property type="entry name" value="D,D-DIPEPTIDE TRANSPORT SYSTEM PERMEASE PROTEIN DDPC-RELATED"/>
    <property type="match status" value="1"/>
</dbReference>
<keyword evidence="2 7" id="KW-0813">Transport</keyword>
<evidence type="ECO:0000313" key="9">
    <source>
        <dbReference type="EMBL" id="UQX87100.1"/>
    </source>
</evidence>
<dbReference type="InterPro" id="IPR035906">
    <property type="entry name" value="MetI-like_sf"/>
</dbReference>
<dbReference type="PROSITE" id="PS50928">
    <property type="entry name" value="ABC_TM1"/>
    <property type="match status" value="1"/>
</dbReference>
<evidence type="ECO:0000313" key="10">
    <source>
        <dbReference type="Proteomes" id="UP001056336"/>
    </source>
</evidence>
<dbReference type="PANTHER" id="PTHR43386">
    <property type="entry name" value="OLIGOPEPTIDE TRANSPORT SYSTEM PERMEASE PROTEIN APPC"/>
    <property type="match status" value="1"/>
</dbReference>
<keyword evidence="6 7" id="KW-0472">Membrane</keyword>
<dbReference type="EMBL" id="CP097332">
    <property type="protein sequence ID" value="UQX87100.1"/>
    <property type="molecule type" value="Genomic_DNA"/>
</dbReference>
<dbReference type="CDD" id="cd06261">
    <property type="entry name" value="TM_PBP2"/>
    <property type="match status" value="1"/>
</dbReference>
<keyword evidence="10" id="KW-1185">Reference proteome</keyword>
<evidence type="ECO:0000256" key="6">
    <source>
        <dbReference type="ARBA" id="ARBA00023136"/>
    </source>
</evidence>
<feature type="transmembrane region" description="Helical" evidence="7">
    <location>
        <begin position="142"/>
        <end position="160"/>
    </location>
</feature>
<keyword evidence="5 7" id="KW-1133">Transmembrane helix</keyword>
<dbReference type="SUPFAM" id="SSF161098">
    <property type="entry name" value="MetI-like"/>
    <property type="match status" value="1"/>
</dbReference>
<feature type="transmembrane region" description="Helical" evidence="7">
    <location>
        <begin position="31"/>
        <end position="53"/>
    </location>
</feature>
<evidence type="ECO:0000259" key="8">
    <source>
        <dbReference type="PROSITE" id="PS50928"/>
    </source>
</evidence>
<dbReference type="RefSeq" id="WP_249769546.1">
    <property type="nucleotide sequence ID" value="NZ_CP097332.1"/>
</dbReference>
<evidence type="ECO:0000256" key="3">
    <source>
        <dbReference type="ARBA" id="ARBA00022475"/>
    </source>
</evidence>
<dbReference type="InterPro" id="IPR000515">
    <property type="entry name" value="MetI-like"/>
</dbReference>
<gene>
    <name evidence="9" type="ORF">M6D93_12385</name>
</gene>
<feature type="domain" description="ABC transmembrane type-1" evidence="8">
    <location>
        <begin position="25"/>
        <end position="214"/>
    </location>
</feature>
<dbReference type="Proteomes" id="UP001056336">
    <property type="component" value="Chromosome"/>
</dbReference>
<evidence type="ECO:0000256" key="7">
    <source>
        <dbReference type="RuleBase" id="RU363032"/>
    </source>
</evidence>